<dbReference type="Proteomes" id="UP000000542">
    <property type="component" value="Chromosome 33"/>
</dbReference>
<dbReference type="KEGG" id="lma:LMJF_33_0880"/>
<dbReference type="EMBL" id="FR796429">
    <property type="protein sequence ID" value="CAJ06151.1"/>
    <property type="molecule type" value="Genomic_DNA"/>
</dbReference>
<dbReference type="VEuPathDB" id="TriTrypDB:LMJFC_330018000"/>
<dbReference type="VEuPathDB" id="TriTrypDB:LmjF.33.0880"/>
<organism evidence="1 2">
    <name type="scientific">Leishmania major</name>
    <dbReference type="NCBI Taxonomy" id="5664"/>
    <lineage>
        <taxon>Eukaryota</taxon>
        <taxon>Discoba</taxon>
        <taxon>Euglenozoa</taxon>
        <taxon>Kinetoplastea</taxon>
        <taxon>Metakinetoplastina</taxon>
        <taxon>Trypanosomatida</taxon>
        <taxon>Trypanosomatidae</taxon>
        <taxon>Leishmaniinae</taxon>
        <taxon>Leishmania</taxon>
    </lineage>
</organism>
<accession>Q4Q4A4</accession>
<gene>
    <name evidence="1" type="ORF">LMJF_33_0880</name>
</gene>
<evidence type="ECO:0000313" key="1">
    <source>
        <dbReference type="EMBL" id="CAJ06151.1"/>
    </source>
</evidence>
<dbReference type="OMA" id="YWERTVA"/>
<reference evidence="1 2" key="2">
    <citation type="journal article" date="2011" name="Genome Res.">
        <title>Chromosome and gene copy number variation allow major structural change between species and strains of Leishmania.</title>
        <authorList>
            <person name="Rogers M.B."/>
            <person name="Hilley J.D."/>
            <person name="Dickens N.J."/>
            <person name="Wilkes J."/>
            <person name="Bates P.A."/>
            <person name="Depledge D.P."/>
            <person name="Harris D."/>
            <person name="Her Y."/>
            <person name="Herzyk P."/>
            <person name="Imamura H."/>
            <person name="Otto T.D."/>
            <person name="Sanders M."/>
            <person name="Seeger K."/>
            <person name="Dujardin J.C."/>
            <person name="Berriman M."/>
            <person name="Smith D.F."/>
            <person name="Hertz-Fowler C."/>
            <person name="Mottram J.C."/>
        </authorList>
    </citation>
    <scope>NUCLEOTIDE SEQUENCE [LARGE SCALE GENOMIC DNA]</scope>
    <source>
        <strain evidence="2">MHOM/IL/81/Friedlin</strain>
    </source>
</reference>
<proteinExistence type="predicted"/>
<name>Q4Q4A4_LEIMA</name>
<keyword evidence="2" id="KW-1185">Reference proteome</keyword>
<dbReference type="GeneID" id="5654498"/>
<reference evidence="1 2" key="1">
    <citation type="journal article" date="2005" name="Science">
        <title>The genome of the kinetoplastid parasite, Leishmania major.</title>
        <authorList>
            <person name="Ivens A.C."/>
            <person name="Peacock C.S."/>
            <person name="Worthey E.A."/>
            <person name="Murphy L."/>
            <person name="Aggarwal G."/>
            <person name="Berriman M."/>
            <person name="Sisk E."/>
            <person name="Rajandream M.A."/>
            <person name="Adlem E."/>
            <person name="Aert R."/>
            <person name="Anupama A."/>
            <person name="Apostolou Z."/>
            <person name="Attipoe P."/>
            <person name="Bason N."/>
            <person name="Bauser C."/>
            <person name="Beck A."/>
            <person name="Beverley S.M."/>
            <person name="Bianchettin G."/>
            <person name="Borzym K."/>
            <person name="Bothe G."/>
            <person name="Bruschi C.V."/>
            <person name="Collins M."/>
            <person name="Cadag E."/>
            <person name="Ciarloni L."/>
            <person name="Clayton C."/>
            <person name="Coulson R.M."/>
            <person name="Cronin A."/>
            <person name="Cruz A.K."/>
            <person name="Davies R.M."/>
            <person name="De Gaudenzi J."/>
            <person name="Dobson D.E."/>
            <person name="Duesterhoeft A."/>
            <person name="Fazelina G."/>
            <person name="Fosker N."/>
            <person name="Frasch A.C."/>
            <person name="Fraser A."/>
            <person name="Fuchs M."/>
            <person name="Gabel C."/>
            <person name="Goble A."/>
            <person name="Goffeau A."/>
            <person name="Harris D."/>
            <person name="Hertz-Fowler C."/>
            <person name="Hilbert H."/>
            <person name="Horn D."/>
            <person name="Huang Y."/>
            <person name="Klages S."/>
            <person name="Knights A."/>
            <person name="Kube M."/>
            <person name="Larke N."/>
            <person name="Litvin L."/>
            <person name="Lord A."/>
            <person name="Louie T."/>
            <person name="Marra M."/>
            <person name="Masuy D."/>
            <person name="Matthews K."/>
            <person name="Michaeli S."/>
            <person name="Mottram J.C."/>
            <person name="Muller-Auer S."/>
            <person name="Munden H."/>
            <person name="Nelson S."/>
            <person name="Norbertczak H."/>
            <person name="Oliver K."/>
            <person name="O'neil S."/>
            <person name="Pentony M."/>
            <person name="Pohl T.M."/>
            <person name="Price C."/>
            <person name="Purnelle B."/>
            <person name="Quail M.A."/>
            <person name="Rabbinowitsch E."/>
            <person name="Reinhardt R."/>
            <person name="Rieger M."/>
            <person name="Rinta J."/>
            <person name="Robben J."/>
            <person name="Robertson L."/>
            <person name="Ruiz J.C."/>
            <person name="Rutter S."/>
            <person name="Saunders D."/>
            <person name="Schafer M."/>
            <person name="Schein J."/>
            <person name="Schwartz D.C."/>
            <person name="Seeger K."/>
            <person name="Seyler A."/>
            <person name="Sharp S."/>
            <person name="Shin H."/>
            <person name="Sivam D."/>
            <person name="Squares R."/>
            <person name="Squares S."/>
            <person name="Tosato V."/>
            <person name="Vogt C."/>
            <person name="Volckaert G."/>
            <person name="Wambutt R."/>
            <person name="Warren T."/>
            <person name="Wedler H."/>
            <person name="Woodward J."/>
            <person name="Zhou S."/>
            <person name="Zimmermann W."/>
            <person name="Smith D.F."/>
            <person name="Blackwell J.M."/>
            <person name="Stuart K.D."/>
            <person name="Barrell B."/>
            <person name="Myler P.J."/>
        </authorList>
    </citation>
    <scope>NUCLEOTIDE SEQUENCE [LARGE SCALE GENOMIC DNA]</scope>
    <source>
        <strain evidence="2">MHOM/IL/81/Friedlin</strain>
    </source>
</reference>
<evidence type="ECO:0000313" key="2">
    <source>
        <dbReference type="Proteomes" id="UP000000542"/>
    </source>
</evidence>
<dbReference type="HOGENOM" id="CLU_812493_0_0_1"/>
<dbReference type="eggNOG" id="ENOG502SBHQ">
    <property type="taxonomic scope" value="Eukaryota"/>
</dbReference>
<sequence length="342" mass="36890">MSSTPALAHGEYLNRMLVLAAAATTFVGYASSVYWERTVAPCLCRRHESALEQEIAELEREAEEICTTSNLYEHSRLMRRALRLRQEFEAERQKRLAYAFSAARVVSPLLGGVSFASRFGRPTRDAAAVGVAPGRVDKAAAAGNKPGALPYLCSTTTTSAPTRHHAAESSTAAPHRLQVLVESAMNVLRYNAVTTVKYLLRFGSALVLLHVFGNRRGLMAVPPSFEATLRYCAVEVMAPLLLNVFMYVPALVFAPAKRASLVKTYGSRAEDGAVGVIHSSFAEAIPPSSSASSFSAVTRSASDAGAAAPFQCADVRFGASSDLASWLLACYLAWYLIVRVFD</sequence>
<dbReference type="AlphaFoldDB" id="Q4Q4A4"/>
<protein>
    <submittedName>
        <fullName evidence="1">Uncharacterized protein</fullName>
    </submittedName>
</protein>
<dbReference type="VEuPathDB" id="TriTrypDB:LMJLV39_330015900"/>
<dbReference type="VEuPathDB" id="TriTrypDB:LMJSD75_330015700"/>
<dbReference type="RefSeq" id="XP_001685844.1">
    <property type="nucleotide sequence ID" value="XM_001685792.1"/>
</dbReference>
<dbReference type="InParanoid" id="Q4Q4A4"/>